<dbReference type="Pfam" id="PF00724">
    <property type="entry name" value="Oxidored_FMN"/>
    <property type="match status" value="2"/>
</dbReference>
<dbReference type="OrthoDB" id="276546at2759"/>
<dbReference type="Gene3D" id="3.20.20.70">
    <property type="entry name" value="Aldolase class I"/>
    <property type="match status" value="1"/>
</dbReference>
<dbReference type="GO" id="GO:0010181">
    <property type="term" value="F:FMN binding"/>
    <property type="evidence" value="ECO:0007669"/>
    <property type="project" value="InterPro"/>
</dbReference>
<dbReference type="SUPFAM" id="SSF51395">
    <property type="entry name" value="FMN-linked oxidoreductases"/>
    <property type="match status" value="1"/>
</dbReference>
<sequence length="389" mass="42937">MVSTAYSTSNLFKPITLGTFTLSHRVALAPLTRCRANAAHVHGDLGVEYYTQRASTPGTLLITEATIVHPKAGGYAHAPGIYSDEQVIAWKKVRLFLRLLEGADVLTMRGAGKIVDAVHAKGSFIILQLWALGRAAFPDLLAADGNPYVSASPIKLSDRVETPRALSVEEIQEYVGFFAMAAKNAVEGAGFDGVEIHGANGYLVDQFLQDVSNKREDEYGGSVEKRCRFALEVVGAVADAVGQNKTAIRCSPFLGYLDMGMKDPYPTFIYLVQQLRERYPDMMYLHFTEPRMDGMDDTFLDDTPEVGSAIDFARRIWAPRPFVSAGGFTGQTAKFASDKYGDIIAFGRHFIANPDLPRRIKEDLGLNKYDRSTFYSPEEPKGYIDYPFA</sequence>
<feature type="domain" description="NADH:flavin oxidoreductase/NADH oxidase N-terminal" evidence="1">
    <location>
        <begin position="10"/>
        <end position="93"/>
    </location>
</feature>
<protein>
    <recommendedName>
        <fullName evidence="1">NADH:flavin oxidoreductase/NADH oxidase N-terminal domain-containing protein</fullName>
    </recommendedName>
</protein>
<dbReference type="PANTHER" id="PTHR22893">
    <property type="entry name" value="NADH OXIDOREDUCTASE-RELATED"/>
    <property type="match status" value="1"/>
</dbReference>
<dbReference type="AlphaFoldDB" id="A0A4Y9Z8K4"/>
<dbReference type="Proteomes" id="UP000298327">
    <property type="component" value="Unassembled WGS sequence"/>
</dbReference>
<comment type="caution">
    <text evidence="2">The sequence shown here is derived from an EMBL/GenBank/DDBJ whole genome shotgun (WGS) entry which is preliminary data.</text>
</comment>
<organism evidence="2 3">
    <name type="scientific">Dentipellis fragilis</name>
    <dbReference type="NCBI Taxonomy" id="205917"/>
    <lineage>
        <taxon>Eukaryota</taxon>
        <taxon>Fungi</taxon>
        <taxon>Dikarya</taxon>
        <taxon>Basidiomycota</taxon>
        <taxon>Agaricomycotina</taxon>
        <taxon>Agaricomycetes</taxon>
        <taxon>Russulales</taxon>
        <taxon>Hericiaceae</taxon>
        <taxon>Dentipellis</taxon>
    </lineage>
</organism>
<accession>A0A4Y9Z8K4</accession>
<dbReference type="InterPro" id="IPR045247">
    <property type="entry name" value="Oye-like"/>
</dbReference>
<dbReference type="PANTHER" id="PTHR22893:SF91">
    <property type="entry name" value="NADPH DEHYDROGENASE 2-RELATED"/>
    <property type="match status" value="1"/>
</dbReference>
<evidence type="ECO:0000259" key="1">
    <source>
        <dbReference type="Pfam" id="PF00724"/>
    </source>
</evidence>
<keyword evidence="3" id="KW-1185">Reference proteome</keyword>
<proteinExistence type="predicted"/>
<evidence type="ECO:0000313" key="3">
    <source>
        <dbReference type="Proteomes" id="UP000298327"/>
    </source>
</evidence>
<evidence type="ECO:0000313" key="2">
    <source>
        <dbReference type="EMBL" id="TFY70450.1"/>
    </source>
</evidence>
<name>A0A4Y9Z8K4_9AGAM</name>
<dbReference type="STRING" id="205917.A0A4Y9Z8K4"/>
<dbReference type="EMBL" id="SEOQ01000101">
    <property type="protein sequence ID" value="TFY70450.1"/>
    <property type="molecule type" value="Genomic_DNA"/>
</dbReference>
<dbReference type="GO" id="GO:0016491">
    <property type="term" value="F:oxidoreductase activity"/>
    <property type="evidence" value="ECO:0007669"/>
    <property type="project" value="InterPro"/>
</dbReference>
<dbReference type="CDD" id="cd02933">
    <property type="entry name" value="OYE_like_FMN"/>
    <property type="match status" value="1"/>
</dbReference>
<reference evidence="2 3" key="1">
    <citation type="submission" date="2019-02" db="EMBL/GenBank/DDBJ databases">
        <title>Genome sequencing of the rare red list fungi Dentipellis fragilis.</title>
        <authorList>
            <person name="Buettner E."/>
            <person name="Kellner H."/>
        </authorList>
    </citation>
    <scope>NUCLEOTIDE SEQUENCE [LARGE SCALE GENOMIC DNA]</scope>
    <source>
        <strain evidence="2 3">DSM 105465</strain>
    </source>
</reference>
<gene>
    <name evidence="2" type="ORF">EVG20_g2570</name>
</gene>
<dbReference type="InterPro" id="IPR013785">
    <property type="entry name" value="Aldolase_TIM"/>
</dbReference>
<dbReference type="InterPro" id="IPR001155">
    <property type="entry name" value="OxRdtase_FMN_N"/>
</dbReference>
<feature type="domain" description="NADH:flavin oxidoreductase/NADH oxidase N-terminal" evidence="1">
    <location>
        <begin position="112"/>
        <end position="366"/>
    </location>
</feature>